<evidence type="ECO:0000259" key="3">
    <source>
        <dbReference type="Pfam" id="PF25302"/>
    </source>
</evidence>
<feature type="compositionally biased region" description="Pro residues" evidence="1">
    <location>
        <begin position="61"/>
        <end position="72"/>
    </location>
</feature>
<dbReference type="EMBL" id="BAAANY010000002">
    <property type="protein sequence ID" value="GAA1660521.1"/>
    <property type="molecule type" value="Genomic_DNA"/>
</dbReference>
<feature type="region of interest" description="Disordered" evidence="1">
    <location>
        <begin position="43"/>
        <end position="189"/>
    </location>
</feature>
<proteinExistence type="predicted"/>
<dbReference type="Gene3D" id="2.60.120.260">
    <property type="entry name" value="Galactose-binding domain-like"/>
    <property type="match status" value="1"/>
</dbReference>
<feature type="domain" description="NAD glycohydrolase translocation F5/8 type C" evidence="3">
    <location>
        <begin position="300"/>
        <end position="434"/>
    </location>
</feature>
<feature type="transmembrane region" description="Helical" evidence="2">
    <location>
        <begin position="252"/>
        <end position="273"/>
    </location>
</feature>
<comment type="caution">
    <text evidence="4">The sequence shown here is derived from an EMBL/GenBank/DDBJ whole genome shotgun (WGS) entry which is preliminary data.</text>
</comment>
<keyword evidence="2" id="KW-0472">Membrane</keyword>
<evidence type="ECO:0000313" key="4">
    <source>
        <dbReference type="EMBL" id="GAA1660521.1"/>
    </source>
</evidence>
<accession>A0ABN2FVJ2</accession>
<dbReference type="Pfam" id="PF25302">
    <property type="entry name" value="NADase_transloc"/>
    <property type="match status" value="1"/>
</dbReference>
<gene>
    <name evidence="4" type="ORF">GCM10009765_07510</name>
</gene>
<dbReference type="InterPro" id="IPR057561">
    <property type="entry name" value="NADase_transloc"/>
</dbReference>
<name>A0ABN2FVJ2_9ACTN</name>
<keyword evidence="5" id="KW-1185">Reference proteome</keyword>
<reference evidence="4 5" key="1">
    <citation type="journal article" date="2019" name="Int. J. Syst. Evol. Microbiol.">
        <title>The Global Catalogue of Microorganisms (GCM) 10K type strain sequencing project: providing services to taxonomists for standard genome sequencing and annotation.</title>
        <authorList>
            <consortium name="The Broad Institute Genomics Platform"/>
            <consortium name="The Broad Institute Genome Sequencing Center for Infectious Disease"/>
            <person name="Wu L."/>
            <person name="Ma J."/>
        </authorList>
    </citation>
    <scope>NUCLEOTIDE SEQUENCE [LARGE SCALE GENOMIC DNA]</scope>
    <source>
        <strain evidence="4 5">JCM 14718</strain>
    </source>
</reference>
<feature type="compositionally biased region" description="Pro residues" evidence="1">
    <location>
        <begin position="97"/>
        <end position="119"/>
    </location>
</feature>
<feature type="compositionally biased region" description="Pro residues" evidence="1">
    <location>
        <begin position="129"/>
        <end position="146"/>
    </location>
</feature>
<dbReference type="InterPro" id="IPR008979">
    <property type="entry name" value="Galactose-bd-like_sf"/>
</dbReference>
<keyword evidence="2" id="KW-0812">Transmembrane</keyword>
<dbReference type="Proteomes" id="UP001500618">
    <property type="component" value="Unassembled WGS sequence"/>
</dbReference>
<protein>
    <recommendedName>
        <fullName evidence="3">NAD glycohydrolase translocation F5/8 type C domain-containing protein</fullName>
    </recommendedName>
</protein>
<feature type="compositionally biased region" description="Low complexity" evidence="1">
    <location>
        <begin position="47"/>
        <end position="60"/>
    </location>
</feature>
<evidence type="ECO:0000313" key="5">
    <source>
        <dbReference type="Proteomes" id="UP001500618"/>
    </source>
</evidence>
<dbReference type="RefSeq" id="WP_344307123.1">
    <property type="nucleotide sequence ID" value="NZ_BAAANY010000002.1"/>
</dbReference>
<evidence type="ECO:0000256" key="2">
    <source>
        <dbReference type="SAM" id="Phobius"/>
    </source>
</evidence>
<organism evidence="4 5">
    <name type="scientific">Fodinicola feengrottensis</name>
    <dbReference type="NCBI Taxonomy" id="435914"/>
    <lineage>
        <taxon>Bacteria</taxon>
        <taxon>Bacillati</taxon>
        <taxon>Actinomycetota</taxon>
        <taxon>Actinomycetes</taxon>
        <taxon>Mycobacteriales</taxon>
        <taxon>Fodinicola</taxon>
    </lineage>
</organism>
<sequence length="443" mass="47172">MIVCKTCGEQNENEARFCANCSSFLEWDGQAVPTGPVPVHLLDRTQPDQGTAPGAGAPAVPGAPPGERPPIQPTTVINVPREMLNRPSRGLSGTTPTMPPPPPTPPPPPPGGYPPPPTAPSAGGYQPYPQQPPAPPQPYQPYPQPAARPAAGPQAQQPGGRQPSDEQTRRRRRPASSSTPQPGVAPGEIPCRVCGTGNPPDRQFCRTCGTSTVDNVAPPPERVGFWRRLFGGGDRTVEAGTRHNRVRQPLHLIRPIVILVIIIALLIVGFGPARPAIVEGVNLARDRFATKSTVSPVTWTASSSYSATNGPKMAVDGGANTFWAPQKSANLGRGEWVQMDFNPPIGRLLQISIANGESQQIAAYKAGGRIGILTVTVKDQSGNSTDKTINLTDTQIIQQFSVTGNNIASIRFTIVDPISANDDKPIAMNEINFYQDNSRQPGR</sequence>
<keyword evidence="2" id="KW-1133">Transmembrane helix</keyword>
<feature type="compositionally biased region" description="Low complexity" evidence="1">
    <location>
        <begin position="147"/>
        <end position="162"/>
    </location>
</feature>
<dbReference type="SUPFAM" id="SSF49785">
    <property type="entry name" value="Galactose-binding domain-like"/>
    <property type="match status" value="1"/>
</dbReference>
<evidence type="ECO:0000256" key="1">
    <source>
        <dbReference type="SAM" id="MobiDB-lite"/>
    </source>
</evidence>
<dbReference type="NCBIfam" id="NF047619">
    <property type="entry name" value="NADase_discoid"/>
    <property type="match status" value="1"/>
</dbReference>